<gene>
    <name evidence="1" type="ORF">IAB03_10205</name>
</gene>
<reference evidence="1" key="1">
    <citation type="submission" date="2020-10" db="EMBL/GenBank/DDBJ databases">
        <authorList>
            <person name="Gilroy R."/>
        </authorList>
    </citation>
    <scope>NUCLEOTIDE SEQUENCE</scope>
    <source>
        <strain evidence="1">CHK158-818</strain>
    </source>
</reference>
<evidence type="ECO:0000313" key="2">
    <source>
        <dbReference type="Proteomes" id="UP000824112"/>
    </source>
</evidence>
<dbReference type="EMBL" id="DVNA01000234">
    <property type="protein sequence ID" value="HIU56161.1"/>
    <property type="molecule type" value="Genomic_DNA"/>
</dbReference>
<sequence>MDDIKIYTTRHGNLSIPLCVDGKQTRIRFVSKDNIVGFYVTADKAVQQAVESTPAFGTKIQLQTSGYRSAEELEIPLTPVQGISTWQAAREYLCNPPYSEPKRGLNTPEKICSRAKKLGLFFPEIKE</sequence>
<dbReference type="AlphaFoldDB" id="A0A9D1M9H8"/>
<comment type="caution">
    <text evidence="1">The sequence shown here is derived from an EMBL/GenBank/DDBJ whole genome shotgun (WGS) entry which is preliminary data.</text>
</comment>
<accession>A0A9D1M9H8</accession>
<proteinExistence type="predicted"/>
<protein>
    <submittedName>
        <fullName evidence="1">Uncharacterized protein</fullName>
    </submittedName>
</protein>
<dbReference type="Proteomes" id="UP000824112">
    <property type="component" value="Unassembled WGS sequence"/>
</dbReference>
<reference evidence="1" key="2">
    <citation type="journal article" date="2021" name="PeerJ">
        <title>Extensive microbial diversity within the chicken gut microbiome revealed by metagenomics and culture.</title>
        <authorList>
            <person name="Gilroy R."/>
            <person name="Ravi A."/>
            <person name="Getino M."/>
            <person name="Pursley I."/>
            <person name="Horton D.L."/>
            <person name="Alikhan N.F."/>
            <person name="Baker D."/>
            <person name="Gharbi K."/>
            <person name="Hall N."/>
            <person name="Watson M."/>
            <person name="Adriaenssens E.M."/>
            <person name="Foster-Nyarko E."/>
            <person name="Jarju S."/>
            <person name="Secka A."/>
            <person name="Antonio M."/>
            <person name="Oren A."/>
            <person name="Chaudhuri R.R."/>
            <person name="La Ragione R."/>
            <person name="Hildebrand F."/>
            <person name="Pallen M.J."/>
        </authorList>
    </citation>
    <scope>NUCLEOTIDE SEQUENCE</scope>
    <source>
        <strain evidence="1">CHK158-818</strain>
    </source>
</reference>
<name>A0A9D1M9H8_9BACT</name>
<organism evidence="1 2">
    <name type="scientific">Candidatus Gallibacteroides avistercoris</name>
    <dbReference type="NCBI Taxonomy" id="2840833"/>
    <lineage>
        <taxon>Bacteria</taxon>
        <taxon>Pseudomonadati</taxon>
        <taxon>Bacteroidota</taxon>
        <taxon>Bacteroidia</taxon>
        <taxon>Bacteroidales</taxon>
        <taxon>Bacteroidaceae</taxon>
        <taxon>Bacteroidaceae incertae sedis</taxon>
        <taxon>Candidatus Gallibacteroides</taxon>
    </lineage>
</organism>
<evidence type="ECO:0000313" key="1">
    <source>
        <dbReference type="EMBL" id="HIU56161.1"/>
    </source>
</evidence>